<feature type="active site" evidence="13">
    <location>
        <position position="222"/>
    </location>
</feature>
<comment type="catalytic activity">
    <reaction evidence="13">
        <text>2 a 1,2-diacyl-sn-glycero-3-phospho-(1'-sn-glycerol) = a cardiolipin + glycerol</text>
        <dbReference type="Rhea" id="RHEA:31451"/>
        <dbReference type="ChEBI" id="CHEBI:17754"/>
        <dbReference type="ChEBI" id="CHEBI:62237"/>
        <dbReference type="ChEBI" id="CHEBI:64716"/>
    </reaction>
</comment>
<keyword evidence="9 13" id="KW-0472">Membrane</keyword>
<protein>
    <recommendedName>
        <fullName evidence="13 14">Cardiolipin synthase</fullName>
        <shortName evidence="13">CL synthase</shortName>
        <ecNumber evidence="13 14">2.7.8.-</ecNumber>
    </recommendedName>
</protein>
<dbReference type="AlphaFoldDB" id="A0A4R3MVD2"/>
<dbReference type="RefSeq" id="WP_132372720.1">
    <property type="nucleotide sequence ID" value="NZ_SMAN01000022.1"/>
</dbReference>
<dbReference type="EMBL" id="SMAN01000022">
    <property type="protein sequence ID" value="TCT18288.1"/>
    <property type="molecule type" value="Genomic_DNA"/>
</dbReference>
<evidence type="ECO:0000256" key="4">
    <source>
        <dbReference type="ARBA" id="ARBA00022679"/>
    </source>
</evidence>
<dbReference type="FunFam" id="3.30.870.10:FF:000021">
    <property type="entry name" value="Cardiolipin synthase"/>
    <property type="match status" value="1"/>
</dbReference>
<organism evidence="16 17">
    <name type="scientific">Melghiribacillus thermohalophilus</name>
    <dbReference type="NCBI Taxonomy" id="1324956"/>
    <lineage>
        <taxon>Bacteria</taxon>
        <taxon>Bacillati</taxon>
        <taxon>Bacillota</taxon>
        <taxon>Bacilli</taxon>
        <taxon>Bacillales</taxon>
        <taxon>Bacillaceae</taxon>
        <taxon>Melghiribacillus</taxon>
    </lineage>
</organism>
<feature type="active site" evidence="13">
    <location>
        <position position="402"/>
    </location>
</feature>
<dbReference type="CDD" id="cd09110">
    <property type="entry name" value="PLDc_CLS_1"/>
    <property type="match status" value="1"/>
</dbReference>
<keyword evidence="2 13" id="KW-1003">Cell membrane</keyword>
<feature type="active site" evidence="13">
    <location>
        <position position="224"/>
    </location>
</feature>
<dbReference type="PROSITE" id="PS50035">
    <property type="entry name" value="PLD"/>
    <property type="match status" value="2"/>
</dbReference>
<evidence type="ECO:0000256" key="8">
    <source>
        <dbReference type="ARBA" id="ARBA00023098"/>
    </source>
</evidence>
<evidence type="ECO:0000256" key="11">
    <source>
        <dbReference type="ARBA" id="ARBA00023264"/>
    </source>
</evidence>
<dbReference type="GO" id="GO:0032049">
    <property type="term" value="P:cardiolipin biosynthetic process"/>
    <property type="evidence" value="ECO:0007669"/>
    <property type="project" value="UniProtKB-UniRule"/>
</dbReference>
<dbReference type="Pfam" id="PF13396">
    <property type="entry name" value="PLDc_N"/>
    <property type="match status" value="1"/>
</dbReference>
<evidence type="ECO:0000256" key="10">
    <source>
        <dbReference type="ARBA" id="ARBA00023209"/>
    </source>
</evidence>
<comment type="caution">
    <text evidence="16">The sequence shown here is derived from an EMBL/GenBank/DDBJ whole genome shotgun (WGS) entry which is preliminary data.</text>
</comment>
<feature type="domain" description="PLD phosphodiesterase" evidence="15">
    <location>
        <begin position="395"/>
        <end position="422"/>
    </location>
</feature>
<dbReference type="PANTHER" id="PTHR21248:SF22">
    <property type="entry name" value="PHOSPHOLIPASE D"/>
    <property type="match status" value="1"/>
</dbReference>
<comment type="similarity">
    <text evidence="13">Belongs to the phospholipase D family. Cardiolipin synthase subfamily.</text>
</comment>
<feature type="transmembrane region" description="Helical" evidence="13">
    <location>
        <begin position="6"/>
        <end position="25"/>
    </location>
</feature>
<keyword evidence="4 13" id="KW-0808">Transferase</keyword>
<comment type="function">
    <text evidence="12 13">Catalyzes the reversible phosphatidyl group transfer from one phosphatidylglycerol molecule to another to form cardiolipin (CL) (diphosphatidylglycerol) and glycerol.</text>
</comment>
<feature type="active site" evidence="13">
    <location>
        <position position="407"/>
    </location>
</feature>
<keyword evidence="8 13" id="KW-0443">Lipid metabolism</keyword>
<feature type="domain" description="PLD phosphodiesterase" evidence="15">
    <location>
        <begin position="217"/>
        <end position="244"/>
    </location>
</feature>
<dbReference type="Proteomes" id="UP000294650">
    <property type="component" value="Unassembled WGS sequence"/>
</dbReference>
<keyword evidence="11 13" id="KW-1208">Phospholipid metabolism</keyword>
<dbReference type="InterPro" id="IPR022924">
    <property type="entry name" value="Cardiolipin_synthase"/>
</dbReference>
<evidence type="ECO:0000256" key="7">
    <source>
        <dbReference type="ARBA" id="ARBA00022989"/>
    </source>
</evidence>
<dbReference type="EC" id="2.7.8.-" evidence="13 14"/>
<dbReference type="OrthoDB" id="9762009at2"/>
<evidence type="ECO:0000256" key="5">
    <source>
        <dbReference type="ARBA" id="ARBA00022692"/>
    </source>
</evidence>
<keyword evidence="6" id="KW-0677">Repeat</keyword>
<reference evidence="16 17" key="1">
    <citation type="submission" date="2019-03" db="EMBL/GenBank/DDBJ databases">
        <title>Genomic Encyclopedia of Type Strains, Phase IV (KMG-IV): sequencing the most valuable type-strain genomes for metagenomic binning, comparative biology and taxonomic classification.</title>
        <authorList>
            <person name="Goeker M."/>
        </authorList>
    </citation>
    <scope>NUCLEOTIDE SEQUENCE [LARGE SCALE GENOMIC DNA]</scope>
    <source>
        <strain evidence="16 17">DSM 25894</strain>
    </source>
</reference>
<evidence type="ECO:0000256" key="3">
    <source>
        <dbReference type="ARBA" id="ARBA00022516"/>
    </source>
</evidence>
<evidence type="ECO:0000256" key="9">
    <source>
        <dbReference type="ARBA" id="ARBA00023136"/>
    </source>
</evidence>
<dbReference type="NCBIfam" id="TIGR04265">
    <property type="entry name" value="bac_cardiolipin"/>
    <property type="match status" value="1"/>
</dbReference>
<keyword evidence="17" id="KW-1185">Reference proteome</keyword>
<dbReference type="SUPFAM" id="SSF56024">
    <property type="entry name" value="Phospholipase D/nuclease"/>
    <property type="match status" value="2"/>
</dbReference>
<evidence type="ECO:0000256" key="12">
    <source>
        <dbReference type="ARBA" id="ARBA00057569"/>
    </source>
</evidence>
<keyword evidence="7 13" id="KW-1133">Transmembrane helix</keyword>
<evidence type="ECO:0000256" key="1">
    <source>
        <dbReference type="ARBA" id="ARBA00004651"/>
    </source>
</evidence>
<evidence type="ECO:0000313" key="16">
    <source>
        <dbReference type="EMBL" id="TCT18288.1"/>
    </source>
</evidence>
<dbReference type="GO" id="GO:0008808">
    <property type="term" value="F:cardiolipin synthase activity"/>
    <property type="evidence" value="ECO:0007669"/>
    <property type="project" value="UniProtKB-UniRule"/>
</dbReference>
<dbReference type="InterPro" id="IPR030874">
    <property type="entry name" value="Cardiolipin_synth_Firmi"/>
</dbReference>
<dbReference type="Gene3D" id="3.30.870.10">
    <property type="entry name" value="Endonuclease Chain A"/>
    <property type="match status" value="2"/>
</dbReference>
<evidence type="ECO:0000256" key="13">
    <source>
        <dbReference type="HAMAP-Rule" id="MF_01916"/>
    </source>
</evidence>
<dbReference type="SMART" id="SM00155">
    <property type="entry name" value="PLDc"/>
    <property type="match status" value="2"/>
</dbReference>
<keyword evidence="5 13" id="KW-0812">Transmembrane</keyword>
<keyword evidence="3 13" id="KW-0444">Lipid biosynthesis</keyword>
<dbReference type="PANTHER" id="PTHR21248">
    <property type="entry name" value="CARDIOLIPIN SYNTHASE"/>
    <property type="match status" value="1"/>
</dbReference>
<dbReference type="CDD" id="cd09112">
    <property type="entry name" value="PLDc_CLS_2"/>
    <property type="match status" value="1"/>
</dbReference>
<evidence type="ECO:0000313" key="17">
    <source>
        <dbReference type="Proteomes" id="UP000294650"/>
    </source>
</evidence>
<dbReference type="InterPro" id="IPR027379">
    <property type="entry name" value="CLS_N"/>
</dbReference>
<name>A0A4R3MVD2_9BACI</name>
<feature type="active site" evidence="13">
    <location>
        <position position="400"/>
    </location>
</feature>
<gene>
    <name evidence="16" type="ORF">EDD68_12251</name>
</gene>
<accession>A0A4R3MVD2</accession>
<evidence type="ECO:0000256" key="2">
    <source>
        <dbReference type="ARBA" id="ARBA00022475"/>
    </source>
</evidence>
<proteinExistence type="inferred from homology"/>
<comment type="subcellular location">
    <subcellularLocation>
        <location evidence="1 13">Cell membrane</location>
        <topology evidence="1 13">Multi-pass membrane protein</topology>
    </subcellularLocation>
</comment>
<dbReference type="InterPro" id="IPR001736">
    <property type="entry name" value="PLipase_D/transphosphatidylase"/>
</dbReference>
<dbReference type="Pfam" id="PF13091">
    <property type="entry name" value="PLDc_2"/>
    <property type="match status" value="2"/>
</dbReference>
<dbReference type="HAMAP" id="MF_01916">
    <property type="entry name" value="Cardiolipin_synth_Cls"/>
    <property type="match status" value="1"/>
</dbReference>
<dbReference type="GO" id="GO:0005886">
    <property type="term" value="C:plasma membrane"/>
    <property type="evidence" value="ECO:0007669"/>
    <property type="project" value="UniProtKB-SubCell"/>
</dbReference>
<dbReference type="FunFam" id="3.30.870.10:FF:000014">
    <property type="entry name" value="Cardiolipin synthase"/>
    <property type="match status" value="1"/>
</dbReference>
<evidence type="ECO:0000256" key="14">
    <source>
        <dbReference type="NCBIfam" id="TIGR04265"/>
    </source>
</evidence>
<keyword evidence="10 13" id="KW-0594">Phospholipid biosynthesis</keyword>
<dbReference type="InterPro" id="IPR025202">
    <property type="entry name" value="PLD-like_dom"/>
</dbReference>
<evidence type="ECO:0000259" key="15">
    <source>
        <dbReference type="PROSITE" id="PS50035"/>
    </source>
</evidence>
<sequence>MNVLTILLSIFFILNFFFAGIVIFMERRDASATWAWILVLFFVPLLGFILYLVFGQNLSRKRLFEWDDIHKIGIDHMISKQIDALKYRYFSFIDQNVEAYRSLIYMHLINNDALLTQDNEIQIFTDGNEKFDQLFQDIRQAKDHIHLQYYIFRNDNLGKQLISLLTDKAKAGVRVRVLYDDMGSRTLTKRAFKQLIQAGGEIAAFFPSPIPLVNLRLNYRNHRKLVIIDGQIGYVGGFNVGDEYLGLKSKFGYWRDTHLRIKGRAVHTMQTRFILDWNQAADERKMGFAERYFPESRPAGNVSMQIVTSGPDEEWEQIKHGYIKMIASAKTSIYIQTPYFIPDASVLDALRIASLSGVDVRVMIPNKPDHMFVYWATLSYAGELLKTGAKIYIYDNGFIHSKMIVVDDQVASVGTANIDVRSFRLNFEVNAFIYHKETARKLTDIFHQDMELARELTLESFRQRPLKIRFKESISRLLSPIL</sequence>
<feature type="active site" evidence="13">
    <location>
        <position position="229"/>
    </location>
</feature>
<evidence type="ECO:0000256" key="6">
    <source>
        <dbReference type="ARBA" id="ARBA00022737"/>
    </source>
</evidence>
<feature type="transmembrane region" description="Helical" evidence="13">
    <location>
        <begin position="32"/>
        <end position="54"/>
    </location>
</feature>